<dbReference type="EMBL" id="JBHRZG010000024">
    <property type="protein sequence ID" value="MFC3835670.1"/>
    <property type="molecule type" value="Genomic_DNA"/>
</dbReference>
<dbReference type="RefSeq" id="WP_322474392.1">
    <property type="nucleotide sequence ID" value="NZ_JBHRZG010000024.1"/>
</dbReference>
<comment type="caution">
    <text evidence="3">The sequence shown here is derived from an EMBL/GenBank/DDBJ whole genome shotgun (WGS) entry which is preliminary data.</text>
</comment>
<reference evidence="4" key="1">
    <citation type="journal article" date="2019" name="Int. J. Syst. Evol. Microbiol.">
        <title>The Global Catalogue of Microorganisms (GCM) 10K type strain sequencing project: providing services to taxonomists for standard genome sequencing and annotation.</title>
        <authorList>
            <consortium name="The Broad Institute Genomics Platform"/>
            <consortium name="The Broad Institute Genome Sequencing Center for Infectious Disease"/>
            <person name="Wu L."/>
            <person name="Ma J."/>
        </authorList>
    </citation>
    <scope>NUCLEOTIDE SEQUENCE [LARGE SCALE GENOMIC DNA]</scope>
    <source>
        <strain evidence="4">CCTCC AB 2017081</strain>
    </source>
</reference>
<dbReference type="InterPro" id="IPR011990">
    <property type="entry name" value="TPR-like_helical_dom_sf"/>
</dbReference>
<dbReference type="PANTHER" id="PTHR47691">
    <property type="entry name" value="REGULATOR-RELATED"/>
    <property type="match status" value="1"/>
</dbReference>
<organism evidence="3 4">
    <name type="scientific">Deinococcus rufus</name>
    <dbReference type="NCBI Taxonomy" id="2136097"/>
    <lineage>
        <taxon>Bacteria</taxon>
        <taxon>Thermotogati</taxon>
        <taxon>Deinococcota</taxon>
        <taxon>Deinococci</taxon>
        <taxon>Deinococcales</taxon>
        <taxon>Deinococcaceae</taxon>
        <taxon>Deinococcus</taxon>
    </lineage>
</organism>
<dbReference type="Gene3D" id="3.40.50.300">
    <property type="entry name" value="P-loop containing nucleotide triphosphate hydrolases"/>
    <property type="match status" value="1"/>
</dbReference>
<dbReference type="PROSITE" id="PS50005">
    <property type="entry name" value="TPR"/>
    <property type="match status" value="1"/>
</dbReference>
<dbReference type="InterPro" id="IPR003593">
    <property type="entry name" value="AAA+_ATPase"/>
</dbReference>
<accession>A0ABV7ZFB0</accession>
<proteinExistence type="predicted"/>
<feature type="repeat" description="TPR" evidence="1">
    <location>
        <begin position="675"/>
        <end position="708"/>
    </location>
</feature>
<dbReference type="Proteomes" id="UP001595803">
    <property type="component" value="Unassembled WGS sequence"/>
</dbReference>
<name>A0ABV7ZFB0_9DEIO</name>
<sequence length="945" mass="102285">MTASTPPTELRTLGDLHLGAFRKVKSLLMLAYVALEGPTPRRDMRTLLWPRARQPESSLRVALYVMREAAPGALEGEDRLETAVSCDATRLLTLRGQEALDAYPGAFLAGVKVGDVSPDFEDWAEDWRTRLARHVQSEAATLAEASDPAHAAALAERAYRMPGAPPAEPELLRRLLAVTLPGSALEAELRAELHALTGPDDEPAPAPVRAATRSGRMLGRSEPLDALLAWAARPGGVVAAVSGPGGIGKSTLSRELLRELTRTGRNAVLVDAEGARSSADLLPRLAAARAPGQAVQGTWAGLAPLLGDAPVILLDGLDDLDDLTLLLGTLRRELPGVRWVLTGRRRRLGQLARPGQPDLGDLLTLTLSGLDVPPPDADLPEIAASSAVALFLREAARVRREFTLTPGNAGVIGGLTRRLLGHPLALALAASWLRVESLDDVYARVLTEAATLSSPGGDHDGRRGLMLVAQRSWELLSPGEQDAALRLGVCADFDPADAPALGVTDTDLDGLLAHSFLETYQPGSERLRVYPALTGVLTAQAQAHPELAHAARTAHARHYLTWFTAQAPESPPVDAERGNLRLAVSSAIRDGTLKASTVDHLLAHYDRRGLLGSGTDVFAVLADEAEDAGAPDDIQAATQIACMWLAYRSGRLLDAQTLAARFLQGPLANDPASRMKALNTLGSVRGQQGQYKAAVELLQQALTIAEHLGDRVRVIMYRTNILSHLGFGDDIERVRQEMAAIESQLSEFSDVFSTSVRRLLIQTAMHLPDADLDVLSSEVSRILKKFEGTGDLNNFLICLTYESYIKMNQGKIREAQAINLRLENMLKSVEDPEIEIDLALLETKLLYARGRASEARLHAKRMLKLIFGSSNPWDTVELFMITALDIHSEDPVNVRAFAASIAHNQNTHFSHRWRAKALAGEYTAQPSLLDIDALRAWLEHRLNSL</sequence>
<gene>
    <name evidence="3" type="ORF">ACFOSB_22625</name>
</gene>
<dbReference type="SUPFAM" id="SSF52540">
    <property type="entry name" value="P-loop containing nucleoside triphosphate hydrolases"/>
    <property type="match status" value="1"/>
</dbReference>
<dbReference type="InterPro" id="IPR027417">
    <property type="entry name" value="P-loop_NTPase"/>
</dbReference>
<evidence type="ECO:0000313" key="4">
    <source>
        <dbReference type="Proteomes" id="UP001595803"/>
    </source>
</evidence>
<feature type="domain" description="AAA+ ATPase" evidence="2">
    <location>
        <begin position="235"/>
        <end position="378"/>
    </location>
</feature>
<dbReference type="SUPFAM" id="SSF48452">
    <property type="entry name" value="TPR-like"/>
    <property type="match status" value="1"/>
</dbReference>
<dbReference type="PANTHER" id="PTHR47691:SF3">
    <property type="entry name" value="HTH-TYPE TRANSCRIPTIONAL REGULATOR RV0890C-RELATED"/>
    <property type="match status" value="1"/>
</dbReference>
<keyword evidence="1" id="KW-0802">TPR repeat</keyword>
<dbReference type="Gene3D" id="1.25.40.10">
    <property type="entry name" value="Tetratricopeptide repeat domain"/>
    <property type="match status" value="1"/>
</dbReference>
<keyword evidence="4" id="KW-1185">Reference proteome</keyword>
<evidence type="ECO:0000259" key="2">
    <source>
        <dbReference type="SMART" id="SM00382"/>
    </source>
</evidence>
<evidence type="ECO:0000256" key="1">
    <source>
        <dbReference type="PROSITE-ProRule" id="PRU00339"/>
    </source>
</evidence>
<dbReference type="InterPro" id="IPR019734">
    <property type="entry name" value="TPR_rpt"/>
</dbReference>
<evidence type="ECO:0000313" key="3">
    <source>
        <dbReference type="EMBL" id="MFC3835670.1"/>
    </source>
</evidence>
<protein>
    <recommendedName>
        <fullName evidence="2">AAA+ ATPase domain-containing protein</fullName>
    </recommendedName>
</protein>
<dbReference type="SMART" id="SM00382">
    <property type="entry name" value="AAA"/>
    <property type="match status" value="1"/>
</dbReference>